<evidence type="ECO:0000313" key="1">
    <source>
        <dbReference type="EMBL" id="AXY76762.1"/>
    </source>
</evidence>
<name>A0A3B7MQJ2_9BACT</name>
<accession>A0A3B7MQJ2</accession>
<organism evidence="1 2">
    <name type="scientific">Paraflavitalea soli</name>
    <dbReference type="NCBI Taxonomy" id="2315862"/>
    <lineage>
        <taxon>Bacteria</taxon>
        <taxon>Pseudomonadati</taxon>
        <taxon>Bacteroidota</taxon>
        <taxon>Chitinophagia</taxon>
        <taxon>Chitinophagales</taxon>
        <taxon>Chitinophagaceae</taxon>
        <taxon>Paraflavitalea</taxon>
    </lineage>
</organism>
<dbReference type="OrthoDB" id="1117670at2"/>
<dbReference type="Pfam" id="PF14054">
    <property type="entry name" value="DUF4249"/>
    <property type="match status" value="1"/>
</dbReference>
<dbReference type="Proteomes" id="UP000263900">
    <property type="component" value="Chromosome"/>
</dbReference>
<protein>
    <submittedName>
        <fullName evidence="1">DUF4249 domain-containing protein</fullName>
    </submittedName>
</protein>
<sequence length="346" mass="38953">MKMSLKRKKLLSCLSLVPSSHPSPGTLNSNSITMERLYKSVRQEHVDQASKTKNAPMKQYKLYIVALVALYTFSSCEKVIDVNLPDGEKLPYLDAWITNKPGKQTIKFLRAVNYLENKAPEVVTGAQIVVTDVTDNKTYNFTFQNGAYEYDAGAAAIGIIGHTYKLNITWDGQQFEATDKLTRVTKVDSISVEYRDEEKTSGDEKVGYYAEMHARDLIGGTDYTWIRTYKNGSLNYHVNEMVAIDASFYEDASDGYVFIEPFREGITSDGEPYEKGDVVKVVLRSLSKPTYDFLDQLIDQLYSGGLFAKVLQNVPSNIFNKQADSKKKIYGWFGTVAESELSKTIN</sequence>
<dbReference type="EMBL" id="CP032157">
    <property type="protein sequence ID" value="AXY76762.1"/>
    <property type="molecule type" value="Genomic_DNA"/>
</dbReference>
<dbReference type="InterPro" id="IPR025345">
    <property type="entry name" value="DUF4249"/>
</dbReference>
<dbReference type="AlphaFoldDB" id="A0A3B7MQJ2"/>
<evidence type="ECO:0000313" key="2">
    <source>
        <dbReference type="Proteomes" id="UP000263900"/>
    </source>
</evidence>
<proteinExistence type="predicted"/>
<gene>
    <name evidence="1" type="ORF">D3H65_23425</name>
</gene>
<keyword evidence="2" id="KW-1185">Reference proteome</keyword>
<dbReference type="KEGG" id="pseg:D3H65_23425"/>
<reference evidence="1 2" key="1">
    <citation type="submission" date="2018-09" db="EMBL/GenBank/DDBJ databases">
        <title>Genome sequencing of strain 6GH32-13.</title>
        <authorList>
            <person name="Weon H.-Y."/>
            <person name="Heo J."/>
            <person name="Kwon S.-W."/>
        </authorList>
    </citation>
    <scope>NUCLEOTIDE SEQUENCE [LARGE SCALE GENOMIC DNA]</scope>
    <source>
        <strain evidence="1 2">5GH32-13</strain>
    </source>
</reference>